<dbReference type="Pfam" id="PF13462">
    <property type="entry name" value="Thioredoxin_4"/>
    <property type="match status" value="1"/>
</dbReference>
<dbReference type="EMBL" id="LBZV01000001">
    <property type="protein sequence ID" value="KKR78377.1"/>
    <property type="molecule type" value="Genomic_DNA"/>
</dbReference>
<dbReference type="PROSITE" id="PS51352">
    <property type="entry name" value="THIOREDOXIN_2"/>
    <property type="match status" value="1"/>
</dbReference>
<feature type="transmembrane region" description="Helical" evidence="6">
    <location>
        <begin position="7"/>
        <end position="27"/>
    </location>
</feature>
<dbReference type="SUPFAM" id="SSF52833">
    <property type="entry name" value="Thioredoxin-like"/>
    <property type="match status" value="1"/>
</dbReference>
<reference evidence="8 9" key="1">
    <citation type="journal article" date="2015" name="Nature">
        <title>rRNA introns, odd ribosomes, and small enigmatic genomes across a large radiation of phyla.</title>
        <authorList>
            <person name="Brown C.T."/>
            <person name="Hug L.A."/>
            <person name="Thomas B.C."/>
            <person name="Sharon I."/>
            <person name="Castelle C.J."/>
            <person name="Singh A."/>
            <person name="Wilkins M.J."/>
            <person name="Williams K.H."/>
            <person name="Banfield J.F."/>
        </authorList>
    </citation>
    <scope>NUCLEOTIDE SEQUENCE [LARGE SCALE GENOMIC DNA]</scope>
</reference>
<keyword evidence="5" id="KW-0676">Redox-active center</keyword>
<accession>A0A0G0WSK5</accession>
<evidence type="ECO:0000256" key="3">
    <source>
        <dbReference type="ARBA" id="ARBA00023002"/>
    </source>
</evidence>
<keyword evidence="6" id="KW-1133">Transmembrane helix</keyword>
<dbReference type="AlphaFoldDB" id="A0A0G0WSK5"/>
<feature type="domain" description="Thioredoxin" evidence="7">
    <location>
        <begin position="35"/>
        <end position="213"/>
    </location>
</feature>
<keyword evidence="4" id="KW-1015">Disulfide bond</keyword>
<evidence type="ECO:0000256" key="4">
    <source>
        <dbReference type="ARBA" id="ARBA00023157"/>
    </source>
</evidence>
<evidence type="ECO:0000256" key="2">
    <source>
        <dbReference type="ARBA" id="ARBA00022729"/>
    </source>
</evidence>
<comment type="similarity">
    <text evidence="1">Belongs to the thioredoxin family. DsbA subfamily.</text>
</comment>
<evidence type="ECO:0000256" key="1">
    <source>
        <dbReference type="ARBA" id="ARBA00005791"/>
    </source>
</evidence>
<dbReference type="Gene3D" id="3.40.30.10">
    <property type="entry name" value="Glutaredoxin"/>
    <property type="match status" value="1"/>
</dbReference>
<keyword evidence="6" id="KW-0812">Transmembrane</keyword>
<keyword evidence="6" id="KW-0472">Membrane</keyword>
<dbReference type="STRING" id="1618408.UU23_C0001G0141"/>
<protein>
    <submittedName>
        <fullName evidence="8">Periplasmic thiol:disulfide interchange protein DsbA</fullName>
    </submittedName>
</protein>
<dbReference type="InterPro" id="IPR012336">
    <property type="entry name" value="Thioredoxin-like_fold"/>
</dbReference>
<evidence type="ECO:0000259" key="7">
    <source>
        <dbReference type="PROSITE" id="PS51352"/>
    </source>
</evidence>
<organism evidence="8 9">
    <name type="scientific">Candidatus Curtissbacteria bacterium GW2011_GWA1_40_9</name>
    <dbReference type="NCBI Taxonomy" id="1618408"/>
    <lineage>
        <taxon>Bacteria</taxon>
        <taxon>Candidatus Curtissiibacteriota</taxon>
    </lineage>
</organism>
<name>A0A0G0WSK5_9BACT</name>
<sequence length="233" mass="25770">MTGEKKFLLGMGIATLAIIIAGVMLLGRGNKKENVDPGFDTAQLTQNVKHSQGESTLPVTIIEFADIQCPACKQAQPIIEKMLEENQGNVYFVFRHYPLSSHKNAKIAAQAAEAAGAQGKFFEMVHIQYLKQTDWSEKTNPREQFRSYAQELGLNIDQFNKEMEDLKSSIESDFALGNKAGVNSTPTFFINGQKYPGVIQAEKFKQIIDSITSAQKEVESTPEGFNTSETPGQ</sequence>
<dbReference type="PANTHER" id="PTHR13887">
    <property type="entry name" value="GLUTATHIONE S-TRANSFERASE KAPPA"/>
    <property type="match status" value="1"/>
</dbReference>
<keyword evidence="3" id="KW-0560">Oxidoreductase</keyword>
<dbReference type="InterPro" id="IPR013766">
    <property type="entry name" value="Thioredoxin_domain"/>
</dbReference>
<proteinExistence type="inferred from homology"/>
<dbReference type="Proteomes" id="UP000034292">
    <property type="component" value="Unassembled WGS sequence"/>
</dbReference>
<dbReference type="InterPro" id="IPR036249">
    <property type="entry name" value="Thioredoxin-like_sf"/>
</dbReference>
<keyword evidence="2" id="KW-0732">Signal</keyword>
<dbReference type="GO" id="GO:0016491">
    <property type="term" value="F:oxidoreductase activity"/>
    <property type="evidence" value="ECO:0007669"/>
    <property type="project" value="UniProtKB-KW"/>
</dbReference>
<gene>
    <name evidence="8" type="ORF">UU23_C0001G0141</name>
</gene>
<evidence type="ECO:0000313" key="8">
    <source>
        <dbReference type="EMBL" id="KKR78377.1"/>
    </source>
</evidence>
<evidence type="ECO:0000256" key="5">
    <source>
        <dbReference type="ARBA" id="ARBA00023284"/>
    </source>
</evidence>
<comment type="caution">
    <text evidence="8">The sequence shown here is derived from an EMBL/GenBank/DDBJ whole genome shotgun (WGS) entry which is preliminary data.</text>
</comment>
<evidence type="ECO:0000256" key="6">
    <source>
        <dbReference type="SAM" id="Phobius"/>
    </source>
</evidence>
<dbReference type="PANTHER" id="PTHR13887:SF14">
    <property type="entry name" value="DISULFIDE BOND FORMATION PROTEIN D"/>
    <property type="match status" value="1"/>
</dbReference>
<evidence type="ECO:0000313" key="9">
    <source>
        <dbReference type="Proteomes" id="UP000034292"/>
    </source>
</evidence>
<dbReference type="PATRIC" id="fig|1618408.3.peg.145"/>